<dbReference type="Pfam" id="PF04055">
    <property type="entry name" value="Radical_SAM"/>
    <property type="match status" value="1"/>
</dbReference>
<reference evidence="9" key="1">
    <citation type="submission" date="2021-05" db="EMBL/GenBank/DDBJ databases">
        <title>Infant gut strain persistence is associated with maternal origin, phylogeny, and functional potential including surface adhesion and iron acquisition.</title>
        <authorList>
            <person name="Lou Y.C."/>
        </authorList>
    </citation>
    <scope>NUCLEOTIDE SEQUENCE</scope>
    <source>
        <strain evidence="9">L3_122_031G1_dasL3_122_031G1_maxbin2.maxbin.025s ta_sub</strain>
    </source>
</reference>
<evidence type="ECO:0000256" key="1">
    <source>
        <dbReference type="ARBA" id="ARBA00001966"/>
    </source>
</evidence>
<dbReference type="SFLD" id="SFLDS00029">
    <property type="entry name" value="Radical_SAM"/>
    <property type="match status" value="1"/>
</dbReference>
<evidence type="ECO:0000256" key="7">
    <source>
        <dbReference type="ARBA" id="ARBA00023601"/>
    </source>
</evidence>
<dbReference type="InterPro" id="IPR007197">
    <property type="entry name" value="rSAM"/>
</dbReference>
<evidence type="ECO:0000313" key="10">
    <source>
        <dbReference type="Proteomes" id="UP000703822"/>
    </source>
</evidence>
<dbReference type="AlphaFoldDB" id="A0A943LTD7"/>
<evidence type="ECO:0000256" key="2">
    <source>
        <dbReference type="ARBA" id="ARBA00022485"/>
    </source>
</evidence>
<dbReference type="GO" id="GO:0016491">
    <property type="term" value="F:oxidoreductase activity"/>
    <property type="evidence" value="ECO:0007669"/>
    <property type="project" value="InterPro"/>
</dbReference>
<dbReference type="InterPro" id="IPR023867">
    <property type="entry name" value="Sulphatase_maturase_rSAM"/>
</dbReference>
<dbReference type="PROSITE" id="PS51918">
    <property type="entry name" value="RADICAL_SAM"/>
    <property type="match status" value="1"/>
</dbReference>
<dbReference type="GO" id="GO:0046872">
    <property type="term" value="F:metal ion binding"/>
    <property type="evidence" value="ECO:0007669"/>
    <property type="project" value="UniProtKB-KW"/>
</dbReference>
<evidence type="ECO:0000256" key="5">
    <source>
        <dbReference type="ARBA" id="ARBA00023004"/>
    </source>
</evidence>
<proteinExistence type="inferred from homology"/>
<dbReference type="GO" id="GO:0051539">
    <property type="term" value="F:4 iron, 4 sulfur cluster binding"/>
    <property type="evidence" value="ECO:0007669"/>
    <property type="project" value="UniProtKB-KW"/>
</dbReference>
<dbReference type="CDD" id="cd01335">
    <property type="entry name" value="Radical_SAM"/>
    <property type="match status" value="1"/>
</dbReference>
<keyword evidence="3" id="KW-0949">S-adenosyl-L-methionine</keyword>
<feature type="domain" description="Radical SAM core" evidence="8">
    <location>
        <begin position="1"/>
        <end position="243"/>
    </location>
</feature>
<keyword evidence="6" id="KW-0411">Iron-sulfur</keyword>
<dbReference type="InterPro" id="IPR034491">
    <property type="entry name" value="Anaerob_Ser_sulfatase-maturase"/>
</dbReference>
<dbReference type="SUPFAM" id="SSF102114">
    <property type="entry name" value="Radical SAM enzymes"/>
    <property type="match status" value="1"/>
</dbReference>
<dbReference type="PANTHER" id="PTHR43273">
    <property type="entry name" value="ANAEROBIC SULFATASE-MATURATING ENZYME HOMOLOG ASLB-RELATED"/>
    <property type="match status" value="1"/>
</dbReference>
<dbReference type="SFLD" id="SFLDG01386">
    <property type="entry name" value="main_SPASM_domain-containing"/>
    <property type="match status" value="1"/>
</dbReference>
<evidence type="ECO:0000256" key="6">
    <source>
        <dbReference type="ARBA" id="ARBA00023014"/>
    </source>
</evidence>
<name>A0A943LTD7_STRVE</name>
<keyword evidence="2" id="KW-0004">4Fe-4S</keyword>
<dbReference type="SFLD" id="SFLDF00285">
    <property type="entry name" value="anaerobic_Ser-type_sulfatase-m"/>
    <property type="match status" value="1"/>
</dbReference>
<dbReference type="InterPro" id="IPR013785">
    <property type="entry name" value="Aldolase_TIM"/>
</dbReference>
<dbReference type="InterPro" id="IPR047207">
    <property type="entry name" value="SPASM_anSME"/>
</dbReference>
<dbReference type="Pfam" id="PF13186">
    <property type="entry name" value="SPASM"/>
    <property type="match status" value="1"/>
</dbReference>
<comment type="cofactor">
    <cofactor evidence="1">
        <name>[4Fe-4S] cluster</name>
        <dbReference type="ChEBI" id="CHEBI:49883"/>
    </cofactor>
</comment>
<dbReference type="PANTHER" id="PTHR43273:SF3">
    <property type="entry name" value="ANAEROBIC SULFATASE-MATURATING ENZYME HOMOLOG ASLB-RELATED"/>
    <property type="match status" value="1"/>
</dbReference>
<evidence type="ECO:0000256" key="4">
    <source>
        <dbReference type="ARBA" id="ARBA00022723"/>
    </source>
</evidence>
<evidence type="ECO:0000259" key="8">
    <source>
        <dbReference type="PROSITE" id="PS51918"/>
    </source>
</evidence>
<dbReference type="NCBIfam" id="TIGR03942">
    <property type="entry name" value="sulfatase_rSAM"/>
    <property type="match status" value="1"/>
</dbReference>
<comment type="caution">
    <text evidence="9">The sequence shown here is derived from an EMBL/GenBank/DDBJ whole genome shotgun (WGS) entry which is preliminary data.</text>
</comment>
<dbReference type="SFLD" id="SFLDG01067">
    <property type="entry name" value="SPASM/twitch_domain_containing"/>
    <property type="match status" value="1"/>
</dbReference>
<dbReference type="CDD" id="cd21120">
    <property type="entry name" value="SPASM_anSME"/>
    <property type="match status" value="1"/>
</dbReference>
<dbReference type="Gene3D" id="3.20.20.70">
    <property type="entry name" value="Aldolase class I"/>
    <property type="match status" value="1"/>
</dbReference>
<organism evidence="9 10">
    <name type="scientific">Streptococcus vestibularis</name>
    <dbReference type="NCBI Taxonomy" id="1343"/>
    <lineage>
        <taxon>Bacteria</taxon>
        <taxon>Bacillati</taxon>
        <taxon>Bacillota</taxon>
        <taxon>Bacilli</taxon>
        <taxon>Lactobacillales</taxon>
        <taxon>Streptococcaceae</taxon>
        <taxon>Streptococcus</taxon>
    </lineage>
</organism>
<dbReference type="Proteomes" id="UP000703822">
    <property type="component" value="Unassembled WGS sequence"/>
</dbReference>
<gene>
    <name evidence="9" type="ORF">KH901_01120</name>
</gene>
<dbReference type="InterPro" id="IPR023885">
    <property type="entry name" value="4Fe4S-binding_SPASM_dom"/>
</dbReference>
<evidence type="ECO:0000256" key="3">
    <source>
        <dbReference type="ARBA" id="ARBA00022691"/>
    </source>
</evidence>
<protein>
    <submittedName>
        <fullName evidence="9">Anaerobic sulfatase maturase</fullName>
    </submittedName>
</protein>
<dbReference type="SFLD" id="SFLDG01072">
    <property type="entry name" value="dehydrogenase_like"/>
    <property type="match status" value="1"/>
</dbReference>
<accession>A0A943LTD7</accession>
<evidence type="ECO:0000313" key="9">
    <source>
        <dbReference type="EMBL" id="MBS6097090.1"/>
    </source>
</evidence>
<dbReference type="SFLD" id="SFLDG01384">
    <property type="entry name" value="thioether_bond_formation_requi"/>
    <property type="match status" value="1"/>
</dbReference>
<dbReference type="NCBIfam" id="TIGR04085">
    <property type="entry name" value="rSAM_more_4Fe4S"/>
    <property type="match status" value="1"/>
</dbReference>
<dbReference type="InterPro" id="IPR058240">
    <property type="entry name" value="rSAM_sf"/>
</dbReference>
<keyword evidence="5" id="KW-0408">Iron</keyword>
<sequence length="401" mass="45729">MLRKSCQVMVKPTGSVCNLDCQYCFYLEKEKLYPERNKNFRMSESTLERFIAQHIAAQDVDEVIFAWQGGEPTLMGIAFYQQAIALQKRYANGKQIVNTFQTNGILIDDRWAEFFRENAFLVGISIDGDAALHDAWRVTRAGKPTHEKVERAIHLLARHEVAFNTLTVVNAANAAHPLRVYRYLKSLGSQYMQFIPLVERRSKTPDTASLAHPQEPQAEMMPWSVGSLAFGEFLSTIFDVWIREDIGDISVQLFDQTLAAWCRLPPQVCVFAPTCGSAFAMEMNGDVYNCDHYVYPQYKLGNINNTTIREMNNSRQNHTFGEAKNKYLSRECHSCPWLFACNGGCPKHRFLPQAEGSFPQNYLCQGYQHFFSHTSALMQAMKTLFENGYSPADIRYVLSAN</sequence>
<dbReference type="EMBL" id="JAHAGS010000012">
    <property type="protein sequence ID" value="MBS6097090.1"/>
    <property type="molecule type" value="Genomic_DNA"/>
</dbReference>
<keyword evidence="4" id="KW-0479">Metal-binding</keyword>
<comment type="similarity">
    <text evidence="7">Belongs to the radical SAM superfamily. Anaerobic sulfatase-maturating enzyme family.</text>
</comment>